<feature type="region of interest" description="Disordered" evidence="14">
    <location>
        <begin position="337"/>
        <end position="362"/>
    </location>
</feature>
<feature type="coiled-coil region" evidence="13">
    <location>
        <begin position="1252"/>
        <end position="1346"/>
    </location>
</feature>
<dbReference type="GO" id="GO:0000812">
    <property type="term" value="C:Swr1 complex"/>
    <property type="evidence" value="ECO:0007669"/>
    <property type="project" value="TreeGrafter"/>
</dbReference>
<evidence type="ECO:0000256" key="1">
    <source>
        <dbReference type="ARBA" id="ARBA00004123"/>
    </source>
</evidence>
<dbReference type="FunFam" id="3.40.50.300:FF:000529">
    <property type="entry name" value="helicase SRCAP isoform X1"/>
    <property type="match status" value="1"/>
</dbReference>
<evidence type="ECO:0000256" key="11">
    <source>
        <dbReference type="ARBA" id="ARBA00023163"/>
    </source>
</evidence>
<evidence type="ECO:0000256" key="3">
    <source>
        <dbReference type="ARBA" id="ARBA00022553"/>
    </source>
</evidence>
<dbReference type="GO" id="GO:0004386">
    <property type="term" value="F:helicase activity"/>
    <property type="evidence" value="ECO:0007669"/>
    <property type="project" value="UniProtKB-KW"/>
</dbReference>
<protein>
    <submittedName>
        <fullName evidence="18">DgyrCDS3427</fullName>
    </submittedName>
</protein>
<proteinExistence type="inferred from homology"/>
<dbReference type="SUPFAM" id="SSF52540">
    <property type="entry name" value="P-loop containing nucleoside triphosphate hydrolases"/>
    <property type="match status" value="2"/>
</dbReference>
<accession>A0A7I8VDQ8</accession>
<dbReference type="InterPro" id="IPR014001">
    <property type="entry name" value="Helicase_ATP-bd"/>
</dbReference>
<dbReference type="InterPro" id="IPR001650">
    <property type="entry name" value="Helicase_C-like"/>
</dbReference>
<dbReference type="PROSITE" id="PS51194">
    <property type="entry name" value="HELICASE_CTER"/>
    <property type="match status" value="1"/>
</dbReference>
<feature type="domain" description="Helicase ATP-binding" evidence="15">
    <location>
        <begin position="496"/>
        <end position="661"/>
    </location>
</feature>
<dbReference type="GO" id="GO:0003677">
    <property type="term" value="F:DNA binding"/>
    <property type="evidence" value="ECO:0007669"/>
    <property type="project" value="UniProtKB-KW"/>
</dbReference>
<dbReference type="Pfam" id="PF07529">
    <property type="entry name" value="HSA"/>
    <property type="match status" value="1"/>
</dbReference>
<feature type="region of interest" description="Disordered" evidence="14">
    <location>
        <begin position="148"/>
        <end position="178"/>
    </location>
</feature>
<dbReference type="InterPro" id="IPR049730">
    <property type="entry name" value="SNF2/RAD54-like_C"/>
</dbReference>
<comment type="caution">
    <text evidence="18">The sequence shown here is derived from an EMBL/GenBank/DDBJ whole genome shotgun (WGS) entry which is preliminary data.</text>
</comment>
<organism evidence="18 19">
    <name type="scientific">Dimorphilus gyrociliatus</name>
    <dbReference type="NCBI Taxonomy" id="2664684"/>
    <lineage>
        <taxon>Eukaryota</taxon>
        <taxon>Metazoa</taxon>
        <taxon>Spiralia</taxon>
        <taxon>Lophotrochozoa</taxon>
        <taxon>Annelida</taxon>
        <taxon>Polychaeta</taxon>
        <taxon>Polychaeta incertae sedis</taxon>
        <taxon>Dinophilidae</taxon>
        <taxon>Dimorphilus</taxon>
    </lineage>
</organism>
<comment type="subcellular location">
    <subcellularLocation>
        <location evidence="1">Nucleus</location>
    </subcellularLocation>
</comment>
<dbReference type="GO" id="GO:0010468">
    <property type="term" value="P:regulation of gene expression"/>
    <property type="evidence" value="ECO:0007669"/>
    <property type="project" value="UniProtKB-ARBA"/>
</dbReference>
<reference evidence="18 19" key="1">
    <citation type="submission" date="2020-08" db="EMBL/GenBank/DDBJ databases">
        <authorList>
            <person name="Hejnol A."/>
        </authorList>
    </citation>
    <scope>NUCLEOTIDE SEQUENCE [LARGE SCALE GENOMIC DNA]</scope>
</reference>
<sequence>MDSSFTEEPLNKRPRYAVSSLYHAVNNIRNAAPKSYPENVTQSLNISEEARCVTFNEGLEQFNNRKQKLLTLKDKNILKKCYHEDLAELFFLQNLGHLITEFPTWRKKTDIQLSQFYQANPLDRSNRNGHSESDALAEKELLRPFHFPVEKASSGPPTPTRKSATDPPKSDDETNEPSAVNEIAEQARKEAEVIKKVHNLRKQGLWSKSRLPKCMEPKRTKTHWDYLLEEMQWMAADFHSEAKLKIQHAKRQARAVQAYWASFRDNEKRNEKKKEIQIKRLANGVAKMIKNFWQVMEKFADMKQRNRLEETRIKALNVHLNHIIDKTQTYSSMLTCSVGSGSVDDPDKNDTEYNPEEDDSEDDITTLAQEEEKLNKTEVNQELKALTAESDMPLDQLISKLPKSYFAKRRRLSSFSEESDVEMLTPDEDEEASNKQMEQQTKAKLTVDYAETSDEFSVAETLIPKGEIEGRCLTRVPTLLKGQLREYQHVGLDWLASLHRSNLNGILADEMGLGKTIQTIALLAHLAEAYGDWGPHLIVVPTSVIINWEFELKKWCPAFKVVSYYGSIKDRRSKRSGWTKDNAFHVLITSYKLVVQDHSSFRRMKWKYFILDEAQNIKNFKSQRWQMLLNLKSKNRLLLTGTPIQNSLMELWSLLHFLMPHIFDSHNDFREWFSAPLTSMVEGSRKFSDSLVTRLHKVLRPFLLRRLKKDVEKQMPMKHEHVILVDLSRRQRFLYDEFMSLSDTKRQIDSGSFMSIMNILMQLRKVCNHPQLFDPRPVLSPFKMKCLSIRIPSFFVLNMERKFLEFPLLSTNTKIDGLVDENGIVGGEMFSDKVIPMGDDRRLEIETRDGRGTFYTTPDVLIRAAIHRITRGDMSLSDTLDSDLMTKLWLEYYNSGRPTNIVSFRHGNFLYAQRFVAKRLKIKKQINKESDTLKKILRVVDDYHVSEVRHLEELIMYLPECLVPPPELQINSSRSNLFINTPAPTEVKEEFGHWHLVWRNFQLQFPETRWVQYDSGKLQVLAMLLKRLKSEGHRTLIFTQMTKMLDVLEMFLSYHGYTYLRLDGTTKVDMRHSLMERFNQDTRIFCFILSTRSGGIGVNLTGADTVIFYDSDWNPTMDAQAQDRCHRIGQTKDVHIYRLICKHTVEENILKKANQKRLLSHVAIEGGNFTTASFKQSTVREIFNIPTGFSNDLSLEAQTEFLSESNKTTQLSMNQMEEALTMVEDESDVKAAKSLRVEVDNEGNEFQDENDEGEAKEAADAISAELNKMKEQTSELEKDCTPIERWCVKLIENKYKDVYEEELKTAKEEVELAQKELEQSQEDAMITALAKQLEKEQEEIENHFHTEDQVPAYIQRALMLPGRAGFCRKSRQLYKSLGDFDNSEDNMLKLFKKHNKYPLYVACWTAEAERSDNIGEEAKKRLEEIGERIPIPQPVIPKVPKTKKKEEILSSKQRRGRGRPRKLETTTKHELNDSHLHTSNISIPSDQDNDTDDVTVVDEEEDNNNTAKTAKNKINTIIIPTTVHTMPKVPTVVLSVAPAIKPNVIVVKSDNSRIRQLHSTATITPLPLRLTEQRKPAVTIIKPQQIRQQIQQRPIYVSIPVRNVVPPQQPKQQTVYLVSRPQQQPKQTPVARVVTLSSTSVLRPVLTARGVQAVRQPQATVTVSPLPRKIVQPSDKLILPTAKLRMPILSVQSATSTTVISCQTKSVIDNDKDDAEDRRRSGRSHKPTARLLQSAFSTKLLKNSDAPSN</sequence>
<dbReference type="InterPro" id="IPR027417">
    <property type="entry name" value="P-loop_NTPase"/>
</dbReference>
<dbReference type="PANTHER" id="PTHR45685:SF1">
    <property type="entry name" value="HELICASE SRCAP"/>
    <property type="match status" value="1"/>
</dbReference>
<evidence type="ECO:0000313" key="18">
    <source>
        <dbReference type="EMBL" id="CAD5114284.1"/>
    </source>
</evidence>
<feature type="region of interest" description="Disordered" evidence="14">
    <location>
        <begin position="416"/>
        <end position="435"/>
    </location>
</feature>
<feature type="compositionally biased region" description="Polar residues" evidence="14">
    <location>
        <begin position="1477"/>
        <end position="1486"/>
    </location>
</feature>
<dbReference type="CDD" id="cd18793">
    <property type="entry name" value="SF2_C_SNF"/>
    <property type="match status" value="1"/>
</dbReference>
<evidence type="ECO:0000256" key="5">
    <source>
        <dbReference type="ARBA" id="ARBA00022801"/>
    </source>
</evidence>
<feature type="compositionally biased region" description="Polar residues" evidence="14">
    <location>
        <begin position="1734"/>
        <end position="1749"/>
    </location>
</feature>
<feature type="region of interest" description="Disordered" evidence="14">
    <location>
        <begin position="1710"/>
        <end position="1749"/>
    </location>
</feature>
<evidence type="ECO:0000256" key="8">
    <source>
        <dbReference type="ARBA" id="ARBA00022853"/>
    </source>
</evidence>
<keyword evidence="9" id="KW-0805">Transcription regulation</keyword>
<comment type="similarity">
    <text evidence="2">Belongs to the SNF2/RAD54 helicase family. SWR1 subfamily.</text>
</comment>
<evidence type="ECO:0000256" key="6">
    <source>
        <dbReference type="ARBA" id="ARBA00022806"/>
    </source>
</evidence>
<evidence type="ECO:0000313" key="19">
    <source>
        <dbReference type="Proteomes" id="UP000549394"/>
    </source>
</evidence>
<evidence type="ECO:0000256" key="7">
    <source>
        <dbReference type="ARBA" id="ARBA00022840"/>
    </source>
</evidence>
<evidence type="ECO:0000256" key="10">
    <source>
        <dbReference type="ARBA" id="ARBA00023125"/>
    </source>
</evidence>
<feature type="region of interest" description="Disordered" evidence="14">
    <location>
        <begin position="1433"/>
        <end position="1493"/>
    </location>
</feature>
<evidence type="ECO:0000256" key="13">
    <source>
        <dbReference type="SAM" id="Coils"/>
    </source>
</evidence>
<dbReference type="InterPro" id="IPR050520">
    <property type="entry name" value="INO80/SWR1_helicase"/>
</dbReference>
<keyword evidence="4" id="KW-0547">Nucleotide-binding</keyword>
<feature type="compositionally biased region" description="Acidic residues" evidence="14">
    <location>
        <begin position="417"/>
        <end position="431"/>
    </location>
</feature>
<keyword evidence="10" id="KW-0238">DNA-binding</keyword>
<dbReference type="InterPro" id="IPR014012">
    <property type="entry name" value="HSA_dom"/>
</dbReference>
<evidence type="ECO:0000256" key="14">
    <source>
        <dbReference type="SAM" id="MobiDB-lite"/>
    </source>
</evidence>
<feature type="compositionally biased region" description="Basic and acidic residues" evidence="14">
    <location>
        <begin position="1461"/>
        <end position="1476"/>
    </location>
</feature>
<keyword evidence="6" id="KW-0347">Helicase</keyword>
<keyword evidence="11" id="KW-0804">Transcription</keyword>
<dbReference type="PANTHER" id="PTHR45685">
    <property type="entry name" value="HELICASE SRCAP-RELATED"/>
    <property type="match status" value="1"/>
</dbReference>
<keyword evidence="3" id="KW-0597">Phosphoprotein</keyword>
<evidence type="ECO:0000259" key="17">
    <source>
        <dbReference type="PROSITE" id="PS51204"/>
    </source>
</evidence>
<dbReference type="FunFam" id="3.40.50.10810:FF:000005">
    <property type="entry name" value="Photoperiod-independent early flowering 1"/>
    <property type="match status" value="1"/>
</dbReference>
<dbReference type="GO" id="GO:0140096">
    <property type="term" value="F:catalytic activity, acting on a protein"/>
    <property type="evidence" value="ECO:0007669"/>
    <property type="project" value="UniProtKB-ARBA"/>
</dbReference>
<keyword evidence="12" id="KW-0539">Nucleus</keyword>
<dbReference type="PROSITE" id="PS51204">
    <property type="entry name" value="HSA"/>
    <property type="match status" value="1"/>
</dbReference>
<keyword evidence="7" id="KW-0067">ATP-binding</keyword>
<dbReference type="Pfam" id="PF00176">
    <property type="entry name" value="SNF2-rel_dom"/>
    <property type="match status" value="1"/>
</dbReference>
<dbReference type="GO" id="GO:0006338">
    <property type="term" value="P:chromatin remodeling"/>
    <property type="evidence" value="ECO:0007669"/>
    <property type="project" value="UniProtKB-ARBA"/>
</dbReference>
<dbReference type="Proteomes" id="UP000549394">
    <property type="component" value="Unassembled WGS sequence"/>
</dbReference>
<gene>
    <name evidence="18" type="ORF">DGYR_LOCUS3143</name>
</gene>
<evidence type="ECO:0000259" key="15">
    <source>
        <dbReference type="PROSITE" id="PS51192"/>
    </source>
</evidence>
<dbReference type="SMART" id="SM00487">
    <property type="entry name" value="DEXDc"/>
    <property type="match status" value="1"/>
</dbReference>
<dbReference type="GO" id="GO:0042393">
    <property type="term" value="F:histone binding"/>
    <property type="evidence" value="ECO:0007669"/>
    <property type="project" value="TreeGrafter"/>
</dbReference>
<evidence type="ECO:0000256" key="2">
    <source>
        <dbReference type="ARBA" id="ARBA00009220"/>
    </source>
</evidence>
<evidence type="ECO:0000259" key="16">
    <source>
        <dbReference type="PROSITE" id="PS51194"/>
    </source>
</evidence>
<name>A0A7I8VDQ8_9ANNE</name>
<dbReference type="Gene3D" id="3.40.50.300">
    <property type="entry name" value="P-loop containing nucleotide triphosphate hydrolases"/>
    <property type="match status" value="1"/>
</dbReference>
<dbReference type="Pfam" id="PF00271">
    <property type="entry name" value="Helicase_C"/>
    <property type="match status" value="1"/>
</dbReference>
<dbReference type="InterPro" id="IPR038718">
    <property type="entry name" value="SNF2-like_sf"/>
</dbReference>
<evidence type="ECO:0000256" key="12">
    <source>
        <dbReference type="ARBA" id="ARBA00023242"/>
    </source>
</evidence>
<feature type="domain" description="HSA" evidence="17">
    <location>
        <begin position="211"/>
        <end position="283"/>
    </location>
</feature>
<dbReference type="PROSITE" id="PS51192">
    <property type="entry name" value="HELICASE_ATP_BIND_1"/>
    <property type="match status" value="1"/>
</dbReference>
<dbReference type="Gene3D" id="3.40.50.10810">
    <property type="entry name" value="Tandem AAA-ATPase domain"/>
    <property type="match status" value="1"/>
</dbReference>
<dbReference type="InterPro" id="IPR000330">
    <property type="entry name" value="SNF2_N"/>
</dbReference>
<keyword evidence="8" id="KW-0156">Chromatin regulator</keyword>
<keyword evidence="5" id="KW-0378">Hydrolase</keyword>
<dbReference type="GO" id="GO:0016887">
    <property type="term" value="F:ATP hydrolysis activity"/>
    <property type="evidence" value="ECO:0007669"/>
    <property type="project" value="TreeGrafter"/>
</dbReference>
<dbReference type="OrthoDB" id="448448at2759"/>
<feature type="domain" description="Helicase C-terminal" evidence="16">
    <location>
        <begin position="1020"/>
        <end position="1175"/>
    </location>
</feature>
<keyword evidence="19" id="KW-1185">Reference proteome</keyword>
<dbReference type="SMART" id="SM00490">
    <property type="entry name" value="HELICc"/>
    <property type="match status" value="1"/>
</dbReference>
<evidence type="ECO:0000256" key="9">
    <source>
        <dbReference type="ARBA" id="ARBA00023015"/>
    </source>
</evidence>
<dbReference type="EMBL" id="CAJFCJ010000005">
    <property type="protein sequence ID" value="CAD5114284.1"/>
    <property type="molecule type" value="Genomic_DNA"/>
</dbReference>
<dbReference type="CDD" id="cd18003">
    <property type="entry name" value="DEXQc_SRCAP"/>
    <property type="match status" value="1"/>
</dbReference>
<feature type="compositionally biased region" description="Acidic residues" evidence="14">
    <location>
        <begin position="353"/>
        <end position="362"/>
    </location>
</feature>
<dbReference type="GO" id="GO:0005524">
    <property type="term" value="F:ATP binding"/>
    <property type="evidence" value="ECO:0007669"/>
    <property type="project" value="UniProtKB-KW"/>
</dbReference>
<keyword evidence="13" id="KW-0175">Coiled coil</keyword>
<dbReference type="SMART" id="SM00573">
    <property type="entry name" value="HSA"/>
    <property type="match status" value="1"/>
</dbReference>
<evidence type="ECO:0000256" key="4">
    <source>
        <dbReference type="ARBA" id="ARBA00022741"/>
    </source>
</evidence>
<dbReference type="GO" id="GO:0010557">
    <property type="term" value="P:positive regulation of macromolecule biosynthetic process"/>
    <property type="evidence" value="ECO:0007669"/>
    <property type="project" value="UniProtKB-ARBA"/>
</dbReference>